<feature type="coiled-coil region" evidence="1">
    <location>
        <begin position="432"/>
        <end position="466"/>
    </location>
</feature>
<dbReference type="AlphaFoldDB" id="A0A0C9QXP7"/>
<dbReference type="EMBL" id="GBYB01000460">
    <property type="protein sequence ID" value="JAG70227.1"/>
    <property type="molecule type" value="Transcribed_RNA"/>
</dbReference>
<dbReference type="GO" id="GO:0034451">
    <property type="term" value="C:centriolar satellite"/>
    <property type="evidence" value="ECO:0007669"/>
    <property type="project" value="TreeGrafter"/>
</dbReference>
<evidence type="ECO:0000256" key="2">
    <source>
        <dbReference type="SAM" id="MobiDB-lite"/>
    </source>
</evidence>
<dbReference type="GO" id="GO:0031122">
    <property type="term" value="P:cytoplasmic microtubule organization"/>
    <property type="evidence" value="ECO:0007669"/>
    <property type="project" value="TreeGrafter"/>
</dbReference>
<dbReference type="PANTHER" id="PTHR31935">
    <property type="entry name" value="COILED-COIL DOMAIN-CONTAINING PROTEIN 13"/>
    <property type="match status" value="1"/>
</dbReference>
<reference evidence="3" key="1">
    <citation type="submission" date="2015-01" db="EMBL/GenBank/DDBJ databases">
        <title>Transcriptome Assembly of Fopius arisanus.</title>
        <authorList>
            <person name="Geib S."/>
        </authorList>
    </citation>
    <scope>NUCLEOTIDE SEQUENCE</scope>
</reference>
<keyword evidence="1" id="KW-0175">Coiled coil</keyword>
<evidence type="ECO:0000313" key="3">
    <source>
        <dbReference type="EMBL" id="JAG70227.1"/>
    </source>
</evidence>
<organism evidence="3">
    <name type="scientific">Fopius arisanus</name>
    <dbReference type="NCBI Taxonomy" id="64838"/>
    <lineage>
        <taxon>Eukaryota</taxon>
        <taxon>Metazoa</taxon>
        <taxon>Ecdysozoa</taxon>
        <taxon>Arthropoda</taxon>
        <taxon>Hexapoda</taxon>
        <taxon>Insecta</taxon>
        <taxon>Pterygota</taxon>
        <taxon>Neoptera</taxon>
        <taxon>Endopterygota</taxon>
        <taxon>Hymenoptera</taxon>
        <taxon>Apocrita</taxon>
        <taxon>Ichneumonoidea</taxon>
        <taxon>Braconidae</taxon>
        <taxon>Opiinae</taxon>
        <taxon>Fopius</taxon>
    </lineage>
</organism>
<accession>A0A0C9QXP7</accession>
<dbReference type="InterPro" id="IPR038929">
    <property type="entry name" value="CCDC13"/>
</dbReference>
<dbReference type="GO" id="GO:1905515">
    <property type="term" value="P:non-motile cilium assembly"/>
    <property type="evidence" value="ECO:0007669"/>
    <property type="project" value="TreeGrafter"/>
</dbReference>
<feature type="coiled-coil region" evidence="1">
    <location>
        <begin position="349"/>
        <end position="397"/>
    </location>
</feature>
<name>A0A0C9QXP7_9HYME</name>
<sequence>MSKNKVKKKGKPERLELSYEDDFSCENLREEEVSAPLVFSEELTPEIHRVISQDLAGTEDKSEFRADVYSRDEEVKILQDKLNQVNSKYHKCQNTCLSLRHELNKTQKLLRSEVGDNVTISSLLNHPGGWKGRAEQIQQLQQKLSELHQRLGEKSEKSARNSAISLERRNSYRTKSIERDRKTQMENLSRELRQMEIALESNKKKLEAARARIKVLENETSDSKRNVIILNDRKIHDDQLIEALNGQLRAVEDRFRERDSDSKCKIDKISHECSIMKNEVQSSRLQIEQLRKKISERETEIHALRLDRVSQVNLNPRESNVFGCSSEAAINPQDSNEYVVLGLAAEAERERLVEVVAVLNRRLDKERADGDHLSELLRREKTKIIKLEHKLQKIEAEMVARPRVNSGYRSRSSKSLTSSKSEWSDDQFRNKLELLEEENLAVKARLATLQQEKTEDLSRYKQLLENTRRIFHDSLRGKISTAHSTLTI</sequence>
<protein>
    <submittedName>
        <fullName evidence="3">CCDC13 protein</fullName>
    </submittedName>
</protein>
<proteinExistence type="predicted"/>
<feature type="coiled-coil region" evidence="1">
    <location>
        <begin position="185"/>
        <end position="226"/>
    </location>
</feature>
<feature type="coiled-coil region" evidence="1">
    <location>
        <begin position="273"/>
        <end position="307"/>
    </location>
</feature>
<feature type="compositionally biased region" description="Basic and acidic residues" evidence="2">
    <location>
        <begin position="150"/>
        <end position="159"/>
    </location>
</feature>
<dbReference type="PANTHER" id="PTHR31935:SF1">
    <property type="entry name" value="COILED-COIL DOMAIN-CONTAINING PROTEIN 13"/>
    <property type="match status" value="1"/>
</dbReference>
<evidence type="ECO:0000256" key="1">
    <source>
        <dbReference type="SAM" id="Coils"/>
    </source>
</evidence>
<gene>
    <name evidence="3" type="primary">CCDC13</name>
    <name evidence="3" type="ORF">g.8651</name>
</gene>
<feature type="region of interest" description="Disordered" evidence="2">
    <location>
        <begin position="150"/>
        <end position="170"/>
    </location>
</feature>